<dbReference type="RefSeq" id="WP_387414942.1">
    <property type="nucleotide sequence ID" value="NZ_JBIASD010000018.1"/>
</dbReference>
<comment type="caution">
    <text evidence="1">The sequence shown here is derived from an EMBL/GenBank/DDBJ whole genome shotgun (WGS) entry which is preliminary data.</text>
</comment>
<dbReference type="Gene3D" id="3.40.50.150">
    <property type="entry name" value="Vaccinia Virus protein VP39"/>
    <property type="match status" value="1"/>
</dbReference>
<keyword evidence="1" id="KW-0489">Methyltransferase</keyword>
<evidence type="ECO:0000313" key="2">
    <source>
        <dbReference type="Proteomes" id="UP001602013"/>
    </source>
</evidence>
<dbReference type="InterPro" id="IPR029063">
    <property type="entry name" value="SAM-dependent_MTases_sf"/>
</dbReference>
<reference evidence="1 2" key="1">
    <citation type="submission" date="2024-10" db="EMBL/GenBank/DDBJ databases">
        <title>The Natural Products Discovery Center: Release of the First 8490 Sequenced Strains for Exploring Actinobacteria Biosynthetic Diversity.</title>
        <authorList>
            <person name="Kalkreuter E."/>
            <person name="Kautsar S.A."/>
            <person name="Yang D."/>
            <person name="Bader C.D."/>
            <person name="Teijaro C.N."/>
            <person name="Fluegel L."/>
            <person name="Davis C.M."/>
            <person name="Simpson J.R."/>
            <person name="Lauterbach L."/>
            <person name="Steele A.D."/>
            <person name="Gui C."/>
            <person name="Meng S."/>
            <person name="Li G."/>
            <person name="Viehrig K."/>
            <person name="Ye F."/>
            <person name="Su P."/>
            <person name="Kiefer A.F."/>
            <person name="Nichols A."/>
            <person name="Cepeda A.J."/>
            <person name="Yan W."/>
            <person name="Fan B."/>
            <person name="Jiang Y."/>
            <person name="Adhikari A."/>
            <person name="Zheng C.-J."/>
            <person name="Schuster L."/>
            <person name="Cowan T.M."/>
            <person name="Smanski M.J."/>
            <person name="Chevrette M.G."/>
            <person name="De Carvalho L.P.S."/>
            <person name="Shen B."/>
        </authorList>
    </citation>
    <scope>NUCLEOTIDE SEQUENCE [LARGE SCALE GENOMIC DNA]</scope>
    <source>
        <strain evidence="1 2">NPDC002173</strain>
    </source>
</reference>
<dbReference type="EC" id="2.1.1.-" evidence="1"/>
<organism evidence="1 2">
    <name type="scientific">Microtetraspora malaysiensis</name>
    <dbReference type="NCBI Taxonomy" id="161358"/>
    <lineage>
        <taxon>Bacteria</taxon>
        <taxon>Bacillati</taxon>
        <taxon>Actinomycetota</taxon>
        <taxon>Actinomycetes</taxon>
        <taxon>Streptosporangiales</taxon>
        <taxon>Streptosporangiaceae</taxon>
        <taxon>Microtetraspora</taxon>
    </lineage>
</organism>
<dbReference type="Proteomes" id="UP001602013">
    <property type="component" value="Unassembled WGS sequence"/>
</dbReference>
<dbReference type="GO" id="GO:0008168">
    <property type="term" value="F:methyltransferase activity"/>
    <property type="evidence" value="ECO:0007669"/>
    <property type="project" value="UniProtKB-KW"/>
</dbReference>
<dbReference type="EMBL" id="JBIASD010000018">
    <property type="protein sequence ID" value="MFF3669085.1"/>
    <property type="molecule type" value="Genomic_DNA"/>
</dbReference>
<dbReference type="PIRSF" id="PIRSF017393">
    <property type="entry name" value="MTase_SAV2177"/>
    <property type="match status" value="1"/>
</dbReference>
<proteinExistence type="predicted"/>
<evidence type="ECO:0000313" key="1">
    <source>
        <dbReference type="EMBL" id="MFF3669085.1"/>
    </source>
</evidence>
<dbReference type="GO" id="GO:0032259">
    <property type="term" value="P:methylation"/>
    <property type="evidence" value="ECO:0007669"/>
    <property type="project" value="UniProtKB-KW"/>
</dbReference>
<dbReference type="Pfam" id="PF04672">
    <property type="entry name" value="Methyltransf_19"/>
    <property type="match status" value="1"/>
</dbReference>
<name>A0ABW6SVR2_9ACTN</name>
<accession>A0ABW6SVR2</accession>
<keyword evidence="1" id="KW-0808">Transferase</keyword>
<gene>
    <name evidence="1" type="ORF">ACFYXI_26205</name>
</gene>
<dbReference type="InterPro" id="IPR006764">
    <property type="entry name" value="SAM_dep_MeTrfase_SAV2177_type"/>
</dbReference>
<dbReference type="SUPFAM" id="SSF53335">
    <property type="entry name" value="S-adenosyl-L-methionine-dependent methyltransferases"/>
    <property type="match status" value="1"/>
</dbReference>
<protein>
    <submittedName>
        <fullName evidence="1">SAM-dependent methyltransferase</fullName>
        <ecNumber evidence="1">2.1.1.-</ecNumber>
    </submittedName>
</protein>
<keyword evidence="2" id="KW-1185">Reference proteome</keyword>
<sequence>MRPSTDPLPAVSTTTPNVARMYDYYLGGKDNYAVDRERAEQMIATVPLVRETARANRAFLGRAVRFLAGEAGIDQFLDIGAGLPTQNNVHQVAERVNPASRVMYVDNDSMVLVHARALLATNARTGVIQGDVRNPVHIVRHPEVRGLLDLSRPVAVMLVSLMHFIRDEDNPYGLVASLMAAVPSGSCLVLSHVERQREYEDAVAASYARASAPVVARPVEEIGRFFDGMDLVYPGLVNVRQWRPDEEVSPVDPDVRFFGAIGVKR</sequence>